<gene>
    <name evidence="1" type="ORF">SYK_10690</name>
</gene>
<name>A0ABN6S0F6_9BACT</name>
<dbReference type="EMBL" id="AP026709">
    <property type="protein sequence ID" value="BDQ36709.1"/>
    <property type="molecule type" value="Genomic_DNA"/>
</dbReference>
<evidence type="ECO:0000313" key="2">
    <source>
        <dbReference type="Proteomes" id="UP001317742"/>
    </source>
</evidence>
<proteinExistence type="predicted"/>
<evidence type="ECO:0000313" key="1">
    <source>
        <dbReference type="EMBL" id="BDQ36709.1"/>
    </source>
</evidence>
<evidence type="ECO:0008006" key="3">
    <source>
        <dbReference type="Google" id="ProtNLM"/>
    </source>
</evidence>
<sequence length="157" mass="18023">MVIVLAMVLGTTVAQASDDVDKYKKIKIVDSIRVYVDADDMVKADEVQAYARKYFQAFMGDMRLNDEAWVDNYPAAGYEIENVGYIILKIMNIRTVGGVNAYHLNFEFGVPPRQVYWETAMMGIAPNTFDFKKELQEDVEAIIKKFADAFREKRGWQ</sequence>
<organism evidence="1 2">
    <name type="scientific">Pseudodesulfovibrio nedwellii</name>
    <dbReference type="NCBI Taxonomy" id="2973072"/>
    <lineage>
        <taxon>Bacteria</taxon>
        <taxon>Pseudomonadati</taxon>
        <taxon>Thermodesulfobacteriota</taxon>
        <taxon>Desulfovibrionia</taxon>
        <taxon>Desulfovibrionales</taxon>
        <taxon>Desulfovibrionaceae</taxon>
    </lineage>
</organism>
<accession>A0ABN6S0F6</accession>
<dbReference type="Proteomes" id="UP001317742">
    <property type="component" value="Chromosome"/>
</dbReference>
<keyword evidence="2" id="KW-1185">Reference proteome</keyword>
<protein>
    <recommendedName>
        <fullName evidence="3">DUF4468 domain-containing protein</fullName>
    </recommendedName>
</protein>
<reference evidence="1 2" key="1">
    <citation type="submission" date="2022-08" db="EMBL/GenBank/DDBJ databases">
        <title>Genome Sequence of the sulphate-reducing bacterium, Pseudodesulfovibrio sp. SYK.</title>
        <authorList>
            <person name="Kondo R."/>
            <person name="Kataoka T."/>
        </authorList>
    </citation>
    <scope>NUCLEOTIDE SEQUENCE [LARGE SCALE GENOMIC DNA]</scope>
    <source>
        <strain evidence="1 2">SYK</strain>
    </source>
</reference>